<sequence length="119" mass="13504">MEVNKTMATTDKVRIQGDQRTYGLSENIKKYSLRDAGFTEKKSGKFQLERNLDPNVSSNVSMKLKVVVDQDLKKFKMSTTTANGLKEVNIFKTGDVTAQSEQLNYLLNDLVERGILRQI</sequence>
<reference evidence="1 2" key="1">
    <citation type="journal article" date="2015" name="Genome Announc.">
        <title>Expanding the biotechnology potential of lactobacilli through comparative genomics of 213 strains and associated genera.</title>
        <authorList>
            <person name="Sun Z."/>
            <person name="Harris H.M."/>
            <person name="McCann A."/>
            <person name="Guo C."/>
            <person name="Argimon S."/>
            <person name="Zhang W."/>
            <person name="Yang X."/>
            <person name="Jeffery I.B."/>
            <person name="Cooney J.C."/>
            <person name="Kagawa T.F."/>
            <person name="Liu W."/>
            <person name="Song Y."/>
            <person name="Salvetti E."/>
            <person name="Wrobel A."/>
            <person name="Rasinkangas P."/>
            <person name="Parkhill J."/>
            <person name="Rea M.C."/>
            <person name="O'Sullivan O."/>
            <person name="Ritari J."/>
            <person name="Douillard F.P."/>
            <person name="Paul Ross R."/>
            <person name="Yang R."/>
            <person name="Briner A.E."/>
            <person name="Felis G.E."/>
            <person name="de Vos W.M."/>
            <person name="Barrangou R."/>
            <person name="Klaenhammer T.R."/>
            <person name="Caufield P.W."/>
            <person name="Cui Y."/>
            <person name="Zhang H."/>
            <person name="O'Toole P.W."/>
        </authorList>
    </citation>
    <scope>NUCLEOTIDE SEQUENCE [LARGE SCALE GENOMIC DNA]</scope>
    <source>
        <strain evidence="1 2">DSM 15353</strain>
    </source>
</reference>
<dbReference type="STRING" id="89059.LAC1533_1370"/>
<accession>A0A0R2K9J5</accession>
<name>A0A0R2K9J5_9LACO</name>
<organism evidence="1 2">
    <name type="scientific">Ligilactobacillus acidipiscis</name>
    <dbReference type="NCBI Taxonomy" id="89059"/>
    <lineage>
        <taxon>Bacteria</taxon>
        <taxon>Bacillati</taxon>
        <taxon>Bacillota</taxon>
        <taxon>Bacilli</taxon>
        <taxon>Lactobacillales</taxon>
        <taxon>Lactobacillaceae</taxon>
        <taxon>Ligilactobacillus</taxon>
    </lineage>
</organism>
<dbReference type="PATRIC" id="fig|89059.3.peg.677"/>
<evidence type="ECO:0000313" key="2">
    <source>
        <dbReference type="Proteomes" id="UP000051491"/>
    </source>
</evidence>
<evidence type="ECO:0000313" key="1">
    <source>
        <dbReference type="EMBL" id="KRN86176.1"/>
    </source>
</evidence>
<proteinExistence type="predicted"/>
<dbReference type="InterPro" id="IPR035942">
    <property type="entry name" value="Lp2179-like_sf"/>
</dbReference>
<comment type="caution">
    <text evidence="1">The sequence shown here is derived from an EMBL/GenBank/DDBJ whole genome shotgun (WGS) entry which is preliminary data.</text>
</comment>
<evidence type="ECO:0008006" key="3">
    <source>
        <dbReference type="Google" id="ProtNLM"/>
    </source>
</evidence>
<protein>
    <recommendedName>
        <fullName evidence="3">Cysteine desulfurase</fullName>
    </recommendedName>
</protein>
<dbReference type="Gene3D" id="3.30.1820.10">
    <property type="entry name" value="Lp2179-like"/>
    <property type="match status" value="1"/>
</dbReference>
<dbReference type="AlphaFoldDB" id="A0A0R2K9J5"/>
<dbReference type="Pfam" id="PF08866">
    <property type="entry name" value="DUF1831"/>
    <property type="match status" value="1"/>
</dbReference>
<dbReference type="Proteomes" id="UP000051491">
    <property type="component" value="Unassembled WGS sequence"/>
</dbReference>
<dbReference type="SUPFAM" id="SSF160800">
    <property type="entry name" value="Lp2179-like"/>
    <property type="match status" value="1"/>
</dbReference>
<dbReference type="EMBL" id="JQBK01000017">
    <property type="protein sequence ID" value="KRN86176.1"/>
    <property type="molecule type" value="Genomic_DNA"/>
</dbReference>
<dbReference type="InterPro" id="IPR014965">
    <property type="entry name" value="Amino_acid_metab_prot_put"/>
</dbReference>
<gene>
    <name evidence="1" type="ORF">IV43_GL000653</name>
</gene>